<keyword evidence="2" id="KW-1185">Reference proteome</keyword>
<sequence length="327" mass="39193">MTKISKKFETELLKYFQKETYCSNKKLLDVDYGFTTIPQRTKDFLKNLTFENNYKISSDTFQSSYENNKQIIEDFFISLETSYGTNSRDIFINTSKNDTVQKTLDTNEEQVKVIKKFILKKYSSMYTNFRKTYGKRYIEMTGDNICPYCYRSYINVIESDEGTKSITPDIDHFFPKSRYPFLSVCLSNLIPSCLFCNQRAKNDEDFYQSSVYPPEKIFDEIEFDYDVYLNKIYIKNYNYLMSKPEYEMHLNTFLIQETYATHTEVLKSIINKHRKYKKSKIEDLTKNTIGLSSLDIKKVVFYEYEFMNKKRELLYKLKKDLYKKIVK</sequence>
<accession>A0ABX4LV58</accession>
<evidence type="ECO:0008006" key="3">
    <source>
        <dbReference type="Google" id="ProtNLM"/>
    </source>
</evidence>
<proteinExistence type="predicted"/>
<evidence type="ECO:0000313" key="2">
    <source>
        <dbReference type="Proteomes" id="UP000221384"/>
    </source>
</evidence>
<evidence type="ECO:0000313" key="1">
    <source>
        <dbReference type="EMBL" id="PHO10223.1"/>
    </source>
</evidence>
<dbReference type="RefSeq" id="WP_099334213.1">
    <property type="nucleotide sequence ID" value="NZ_CP042812.1"/>
</dbReference>
<dbReference type="EMBL" id="NWVW01000005">
    <property type="protein sequence ID" value="PHO10223.1"/>
    <property type="molecule type" value="Genomic_DNA"/>
</dbReference>
<organism evidence="1 2">
    <name type="scientific">Malaciobacter canalis</name>
    <dbReference type="NCBI Taxonomy" id="1912871"/>
    <lineage>
        <taxon>Bacteria</taxon>
        <taxon>Pseudomonadati</taxon>
        <taxon>Campylobacterota</taxon>
        <taxon>Epsilonproteobacteria</taxon>
        <taxon>Campylobacterales</taxon>
        <taxon>Arcobacteraceae</taxon>
        <taxon>Malaciobacter</taxon>
    </lineage>
</organism>
<dbReference type="Gene3D" id="1.10.30.50">
    <property type="match status" value="1"/>
</dbReference>
<dbReference type="Proteomes" id="UP000221384">
    <property type="component" value="Unassembled WGS sequence"/>
</dbReference>
<protein>
    <recommendedName>
        <fullName evidence="3">HNH nuclease domain-containing protein</fullName>
    </recommendedName>
</protein>
<name>A0ABX4LV58_9BACT</name>
<reference evidence="1 2" key="1">
    <citation type="submission" date="2017-09" db="EMBL/GenBank/DDBJ databases">
        <authorList>
            <person name="Perez-Cataluna A."/>
            <person name="Figueras M.J."/>
            <person name="Salas-Masso N."/>
        </authorList>
    </citation>
    <scope>NUCLEOTIDE SEQUENCE [LARGE SCALE GENOMIC DNA]</scope>
    <source>
        <strain evidence="1 2">F138-33</strain>
    </source>
</reference>
<comment type="caution">
    <text evidence="1">The sequence shown here is derived from an EMBL/GenBank/DDBJ whole genome shotgun (WGS) entry which is preliminary data.</text>
</comment>
<gene>
    <name evidence="1" type="ORF">CPG37_06010</name>
</gene>